<sequence length="419" mass="46509">MEFPQPRPLGTQGNYLKTHDFLQPLEGKNGGKEENTVEITTAGKPPPPSLPPSGEQLILPGGIGTHSMSQISYFNQRVPKPEGDILVVAQTSSTEGNEENSNCSSYTGSDFTLREESALKKGKTRKENIARGQQVTTRGDDLMVKVVGGKSTDQKPNNPRSKHSATEQRRRCKINDRFQMLKDVIPHTDQKRDKASFLLEVTEYIQYLQEKVHKYEGSYQGWNEEPELMPWRNNHKPREAFVDQSQATDSGSGPALMLAATFEENNINVFPTNPRNGQNTKEYKMKAIDQNSEFTNMAVPNVPLQSRSCAVDCAVMSKKRKEQEMSIESGTISISSVYSQGLLNTLRQTLQNSGVDLSQASISVQIDLEKPPVHSGFTASTSAVKEDNEIPSRNAVVTHSRGASRGESSDRTLKRLKPR</sequence>
<keyword evidence="2" id="KW-1185">Reference proteome</keyword>
<gene>
    <name evidence="1" type="ORF">LOK49_LG04G01798</name>
</gene>
<evidence type="ECO:0000313" key="2">
    <source>
        <dbReference type="Proteomes" id="UP001060215"/>
    </source>
</evidence>
<evidence type="ECO:0000313" key="1">
    <source>
        <dbReference type="EMBL" id="KAI8019582.1"/>
    </source>
</evidence>
<protein>
    <submittedName>
        <fullName evidence="1">Transcription factor BIM2</fullName>
    </submittedName>
</protein>
<organism evidence="1 2">
    <name type="scientific">Camellia lanceoleosa</name>
    <dbReference type="NCBI Taxonomy" id="1840588"/>
    <lineage>
        <taxon>Eukaryota</taxon>
        <taxon>Viridiplantae</taxon>
        <taxon>Streptophyta</taxon>
        <taxon>Embryophyta</taxon>
        <taxon>Tracheophyta</taxon>
        <taxon>Spermatophyta</taxon>
        <taxon>Magnoliopsida</taxon>
        <taxon>eudicotyledons</taxon>
        <taxon>Gunneridae</taxon>
        <taxon>Pentapetalae</taxon>
        <taxon>asterids</taxon>
        <taxon>Ericales</taxon>
        <taxon>Theaceae</taxon>
        <taxon>Camellia</taxon>
    </lineage>
</organism>
<accession>A0ACC0I2Q5</accession>
<dbReference type="EMBL" id="CM045759">
    <property type="protein sequence ID" value="KAI8019582.1"/>
    <property type="molecule type" value="Genomic_DNA"/>
</dbReference>
<name>A0ACC0I2Q5_9ERIC</name>
<comment type="caution">
    <text evidence="1">The sequence shown here is derived from an EMBL/GenBank/DDBJ whole genome shotgun (WGS) entry which is preliminary data.</text>
</comment>
<proteinExistence type="predicted"/>
<dbReference type="Proteomes" id="UP001060215">
    <property type="component" value="Chromosome 2"/>
</dbReference>
<reference evidence="1 2" key="1">
    <citation type="journal article" date="2022" name="Plant J.">
        <title>Chromosome-level genome of Camellia lanceoleosa provides a valuable resource for understanding genome evolution and self-incompatibility.</title>
        <authorList>
            <person name="Gong W."/>
            <person name="Xiao S."/>
            <person name="Wang L."/>
            <person name="Liao Z."/>
            <person name="Chang Y."/>
            <person name="Mo W."/>
            <person name="Hu G."/>
            <person name="Li W."/>
            <person name="Zhao G."/>
            <person name="Zhu H."/>
            <person name="Hu X."/>
            <person name="Ji K."/>
            <person name="Xiang X."/>
            <person name="Song Q."/>
            <person name="Yuan D."/>
            <person name="Jin S."/>
            <person name="Zhang L."/>
        </authorList>
    </citation>
    <scope>NUCLEOTIDE SEQUENCE [LARGE SCALE GENOMIC DNA]</scope>
    <source>
        <strain evidence="1">SQ_2022a</strain>
    </source>
</reference>